<feature type="transmembrane region" description="Helical" evidence="2">
    <location>
        <begin position="95"/>
        <end position="117"/>
    </location>
</feature>
<organism evidence="4 5">
    <name type="scientific">Massilia agrisoli</name>
    <dbReference type="NCBI Taxonomy" id="2892444"/>
    <lineage>
        <taxon>Bacteria</taxon>
        <taxon>Pseudomonadati</taxon>
        <taxon>Pseudomonadota</taxon>
        <taxon>Betaproteobacteria</taxon>
        <taxon>Burkholderiales</taxon>
        <taxon>Oxalobacteraceae</taxon>
        <taxon>Telluria group</taxon>
        <taxon>Massilia</taxon>
    </lineage>
</organism>
<keyword evidence="2" id="KW-0472">Membrane</keyword>
<evidence type="ECO:0000256" key="1">
    <source>
        <dbReference type="ARBA" id="ARBA00005801"/>
    </source>
</evidence>
<keyword evidence="5" id="KW-1185">Reference proteome</keyword>
<dbReference type="GO" id="GO:0004190">
    <property type="term" value="F:aspartic-type endopeptidase activity"/>
    <property type="evidence" value="ECO:0007669"/>
    <property type="project" value="UniProtKB-EC"/>
</dbReference>
<feature type="transmembrane region" description="Helical" evidence="2">
    <location>
        <begin position="53"/>
        <end position="74"/>
    </location>
</feature>
<keyword evidence="2" id="KW-0812">Transmembrane</keyword>
<name>A0ABS8IR49_9BURK</name>
<dbReference type="EC" id="3.4.23.43" evidence="4"/>
<feature type="domain" description="Prepilin type IV endopeptidase peptidase" evidence="3">
    <location>
        <begin position="10"/>
        <end position="113"/>
    </location>
</feature>
<dbReference type="Gene3D" id="1.20.120.1220">
    <property type="match status" value="1"/>
</dbReference>
<reference evidence="4 5" key="1">
    <citation type="submission" date="2021-11" db="EMBL/GenBank/DDBJ databases">
        <authorList>
            <person name="Huq M.A."/>
        </authorList>
    </citation>
    <scope>NUCLEOTIDE SEQUENCE [LARGE SCALE GENOMIC DNA]</scope>
    <source>
        <strain evidence="4 5">MAHUQ-52</strain>
    </source>
</reference>
<protein>
    <submittedName>
        <fullName evidence="4">Prepilin peptidase</fullName>
        <ecNumber evidence="4">3.4.23.43</ecNumber>
    </submittedName>
</protein>
<sequence>MVNTLYLDGFLIALVLSACLHDLAARKIPNRLVLCGLFSAGVLHLLSATPFHFISVGLAGCAAGLLVFLPLYLLRGMAAGDVKLMAMVGAFTGPALALEIALATFCAGGVMALAMVLHQRRWRDFLDNMRALLRPLYMRLAGMPYAPEPPSRASVGGMPYGVAIAAATCLMLWIRHG</sequence>
<dbReference type="Proteomes" id="UP001198701">
    <property type="component" value="Unassembled WGS sequence"/>
</dbReference>
<feature type="transmembrane region" description="Helical" evidence="2">
    <location>
        <begin position="6"/>
        <end position="24"/>
    </location>
</feature>
<proteinExistence type="inferred from homology"/>
<keyword evidence="4" id="KW-0378">Hydrolase</keyword>
<evidence type="ECO:0000313" key="4">
    <source>
        <dbReference type="EMBL" id="MCC6070673.1"/>
    </source>
</evidence>
<dbReference type="InterPro" id="IPR050882">
    <property type="entry name" value="Prepilin_peptidase/N-MTase"/>
</dbReference>
<gene>
    <name evidence="4" type="ORF">LMJ30_06855</name>
</gene>
<comment type="similarity">
    <text evidence="1">Belongs to the peptidase A24 family.</text>
</comment>
<dbReference type="PANTHER" id="PTHR30487">
    <property type="entry name" value="TYPE 4 PREPILIN-LIKE PROTEINS LEADER PEPTIDE-PROCESSING ENZYME"/>
    <property type="match status" value="1"/>
</dbReference>
<evidence type="ECO:0000256" key="2">
    <source>
        <dbReference type="SAM" id="Phobius"/>
    </source>
</evidence>
<comment type="caution">
    <text evidence="4">The sequence shown here is derived from an EMBL/GenBank/DDBJ whole genome shotgun (WGS) entry which is preliminary data.</text>
</comment>
<feature type="transmembrane region" description="Helical" evidence="2">
    <location>
        <begin position="157"/>
        <end position="174"/>
    </location>
</feature>
<dbReference type="InterPro" id="IPR000045">
    <property type="entry name" value="Prepilin_IV_endopep_pep"/>
</dbReference>
<dbReference type="EMBL" id="JAJHPV010000010">
    <property type="protein sequence ID" value="MCC6070673.1"/>
    <property type="molecule type" value="Genomic_DNA"/>
</dbReference>
<evidence type="ECO:0000259" key="3">
    <source>
        <dbReference type="Pfam" id="PF01478"/>
    </source>
</evidence>
<dbReference type="RefSeq" id="WP_229431598.1">
    <property type="nucleotide sequence ID" value="NZ_JAJHPV010000010.1"/>
</dbReference>
<feature type="transmembrane region" description="Helical" evidence="2">
    <location>
        <begin position="31"/>
        <end position="47"/>
    </location>
</feature>
<keyword evidence="2" id="KW-1133">Transmembrane helix</keyword>
<evidence type="ECO:0000313" key="5">
    <source>
        <dbReference type="Proteomes" id="UP001198701"/>
    </source>
</evidence>
<dbReference type="Pfam" id="PF01478">
    <property type="entry name" value="Peptidase_A24"/>
    <property type="match status" value="1"/>
</dbReference>
<dbReference type="PANTHER" id="PTHR30487:SF0">
    <property type="entry name" value="PREPILIN LEADER PEPTIDASE_N-METHYLTRANSFERASE-RELATED"/>
    <property type="match status" value="1"/>
</dbReference>
<accession>A0ABS8IR49</accession>